<proteinExistence type="predicted"/>
<accession>A0A0L8I441</accession>
<dbReference type="EMBL" id="KQ416614">
    <property type="protein sequence ID" value="KOF96242.1"/>
    <property type="molecule type" value="Genomic_DNA"/>
</dbReference>
<sequence length="69" mass="7778">MLEISTEKQKFVLSLVGKEIIFSGVLQILKQVPCTLYFAKVGNYFVAFIDRCHSISSIYSCVVINVENC</sequence>
<name>A0A0L8I441_OCTBM</name>
<gene>
    <name evidence="1" type="ORF">OCBIM_22036028mg</name>
</gene>
<organism evidence="1">
    <name type="scientific">Octopus bimaculoides</name>
    <name type="common">California two-spotted octopus</name>
    <dbReference type="NCBI Taxonomy" id="37653"/>
    <lineage>
        <taxon>Eukaryota</taxon>
        <taxon>Metazoa</taxon>
        <taxon>Spiralia</taxon>
        <taxon>Lophotrochozoa</taxon>
        <taxon>Mollusca</taxon>
        <taxon>Cephalopoda</taxon>
        <taxon>Coleoidea</taxon>
        <taxon>Octopodiformes</taxon>
        <taxon>Octopoda</taxon>
        <taxon>Incirrata</taxon>
        <taxon>Octopodidae</taxon>
        <taxon>Octopus</taxon>
    </lineage>
</organism>
<protein>
    <submittedName>
        <fullName evidence="1">Uncharacterized protein</fullName>
    </submittedName>
</protein>
<dbReference type="AlphaFoldDB" id="A0A0L8I441"/>
<evidence type="ECO:0000313" key="1">
    <source>
        <dbReference type="EMBL" id="KOF96242.1"/>
    </source>
</evidence>
<reference evidence="1" key="1">
    <citation type="submission" date="2015-07" db="EMBL/GenBank/DDBJ databases">
        <title>MeaNS - Measles Nucleotide Surveillance Program.</title>
        <authorList>
            <person name="Tran T."/>
            <person name="Druce J."/>
        </authorList>
    </citation>
    <scope>NUCLEOTIDE SEQUENCE</scope>
    <source>
        <strain evidence="1">UCB-OBI-ISO-001</strain>
        <tissue evidence="1">Gonad</tissue>
    </source>
</reference>